<evidence type="ECO:0000256" key="2">
    <source>
        <dbReference type="ARBA" id="ARBA00022475"/>
    </source>
</evidence>
<feature type="transmembrane region" description="Helical" evidence="6">
    <location>
        <begin position="151"/>
        <end position="168"/>
    </location>
</feature>
<comment type="subcellular location">
    <subcellularLocation>
        <location evidence="1">Cell membrane</location>
        <topology evidence="1">Multi-pass membrane protein</topology>
    </subcellularLocation>
</comment>
<evidence type="ECO:0000313" key="7">
    <source>
        <dbReference type="EMBL" id="CUX65166.1"/>
    </source>
</evidence>
<accession>A0A1S7SA12</accession>
<proteinExistence type="predicted"/>
<name>A0A1S7SA12_AGRTU</name>
<feature type="transmembrane region" description="Helical" evidence="6">
    <location>
        <begin position="92"/>
        <end position="113"/>
    </location>
</feature>
<feature type="transmembrane region" description="Helical" evidence="6">
    <location>
        <begin position="232"/>
        <end position="258"/>
    </location>
</feature>
<feature type="transmembrane region" description="Helical" evidence="6">
    <location>
        <begin position="197"/>
        <end position="220"/>
    </location>
</feature>
<keyword evidence="2" id="KW-1003">Cell membrane</keyword>
<evidence type="ECO:0000256" key="1">
    <source>
        <dbReference type="ARBA" id="ARBA00004651"/>
    </source>
</evidence>
<gene>
    <name evidence="7" type="ORF">AGR4C_pa40017</name>
</gene>
<feature type="transmembrane region" description="Helical" evidence="6">
    <location>
        <begin position="65"/>
        <end position="86"/>
    </location>
</feature>
<dbReference type="Proteomes" id="UP000191897">
    <property type="component" value="Unassembled WGS sequence"/>
</dbReference>
<dbReference type="PANTHER" id="PTHR43370">
    <property type="entry name" value="SUGAR ABC TRANSPORTER INTEGRAL MEMBRANE PROTEIN-RELATED"/>
    <property type="match status" value="1"/>
</dbReference>
<dbReference type="PANTHER" id="PTHR43370:SF2">
    <property type="entry name" value="ABC TRANSPORTER PERMEASE PROTEIN"/>
    <property type="match status" value="1"/>
</dbReference>
<keyword evidence="4 6" id="KW-1133">Transmembrane helix</keyword>
<sequence length="310" mass="32635">MMEMIENGLLISVFAACLRIATPLILSAMGELITQRAGIWNLGIEGTMLTAAFVAYIVMIATGSLALATLAGISAGAAVGLLTAFMTASLRLNHFVTGLAVNLVANGLTLFMFRSLAGASAAPGIKGFESIPLHPLSDIPFLGPVLFDQRGLTYAAYLLVPLVWLFLYKTRYGLELRALGENPKALEARGLSVVPRLYVATVTGSALSGLAGAFLVLGLSDRFIADISGGRGWLVVVALVAGNWNVWGTVFAVVVFAFLDAIASHAQVLALPVPYQVFLVLPYLASIVLLAVVRSRSAQPAQLGISIKHP</sequence>
<evidence type="ECO:0000313" key="8">
    <source>
        <dbReference type="Proteomes" id="UP000191897"/>
    </source>
</evidence>
<evidence type="ECO:0000256" key="3">
    <source>
        <dbReference type="ARBA" id="ARBA00022692"/>
    </source>
</evidence>
<organism evidence="7 8">
    <name type="scientific">Agrobacterium tumefaciens str. Kerr 14</name>
    <dbReference type="NCBI Taxonomy" id="1183424"/>
    <lineage>
        <taxon>Bacteria</taxon>
        <taxon>Pseudomonadati</taxon>
        <taxon>Pseudomonadota</taxon>
        <taxon>Alphaproteobacteria</taxon>
        <taxon>Hyphomicrobiales</taxon>
        <taxon>Rhizobiaceae</taxon>
        <taxon>Rhizobium/Agrobacterium group</taxon>
        <taxon>Agrobacterium</taxon>
        <taxon>Agrobacterium tumefaciens complex</taxon>
    </lineage>
</organism>
<dbReference type="EMBL" id="FBWC01000035">
    <property type="protein sequence ID" value="CUX65166.1"/>
    <property type="molecule type" value="Genomic_DNA"/>
</dbReference>
<feature type="transmembrane region" description="Helical" evidence="6">
    <location>
        <begin position="273"/>
        <end position="293"/>
    </location>
</feature>
<protein>
    <submittedName>
        <fullName evidence="7">Inner-membrane translocator</fullName>
    </submittedName>
</protein>
<keyword evidence="5 6" id="KW-0472">Membrane</keyword>
<keyword evidence="3 6" id="KW-0812">Transmembrane</keyword>
<evidence type="ECO:0000256" key="6">
    <source>
        <dbReference type="SAM" id="Phobius"/>
    </source>
</evidence>
<evidence type="ECO:0000256" key="5">
    <source>
        <dbReference type="ARBA" id="ARBA00023136"/>
    </source>
</evidence>
<dbReference type="InterPro" id="IPR001851">
    <property type="entry name" value="ABC_transp_permease"/>
</dbReference>
<dbReference type="Pfam" id="PF02653">
    <property type="entry name" value="BPD_transp_2"/>
    <property type="match status" value="1"/>
</dbReference>
<evidence type="ECO:0000256" key="4">
    <source>
        <dbReference type="ARBA" id="ARBA00022989"/>
    </source>
</evidence>
<dbReference type="RefSeq" id="WP_080867504.1">
    <property type="nucleotide sequence ID" value="NZ_LT009732.1"/>
</dbReference>
<dbReference type="GO" id="GO:0022857">
    <property type="term" value="F:transmembrane transporter activity"/>
    <property type="evidence" value="ECO:0007669"/>
    <property type="project" value="InterPro"/>
</dbReference>
<feature type="transmembrane region" description="Helical" evidence="6">
    <location>
        <begin position="37"/>
        <end position="58"/>
    </location>
</feature>
<dbReference type="AlphaFoldDB" id="A0A1S7SA12"/>
<dbReference type="GO" id="GO:0005886">
    <property type="term" value="C:plasma membrane"/>
    <property type="evidence" value="ECO:0007669"/>
    <property type="project" value="UniProtKB-SubCell"/>
</dbReference>
<reference evidence="7 8" key="1">
    <citation type="submission" date="2016-01" db="EMBL/GenBank/DDBJ databases">
        <authorList>
            <person name="Oliw E.H."/>
        </authorList>
    </citation>
    <scope>NUCLEOTIDE SEQUENCE [LARGE SCALE GENOMIC DNA]</scope>
    <source>
        <strain evidence="7 8">Kerr 14</strain>
    </source>
</reference>
<dbReference type="CDD" id="cd06580">
    <property type="entry name" value="TM_PBP1_transp_TpRbsC_like"/>
    <property type="match status" value="1"/>
</dbReference>